<feature type="domain" description="Glucose-methanol-choline oxidoreductase C-terminal" evidence="2">
    <location>
        <begin position="11"/>
        <end position="64"/>
    </location>
</feature>
<evidence type="ECO:0000256" key="1">
    <source>
        <dbReference type="ARBA" id="ARBA00010790"/>
    </source>
</evidence>
<dbReference type="OrthoDB" id="269227at2759"/>
<accession>A0A6A0HAY7</accession>
<reference evidence="3" key="2">
    <citation type="journal article" date="2018" name="Environ. Sci. Technol.">
        <title>The Toxicogenome of Hyalella azteca: A Model for Sediment Ecotoxicology and Evolutionary Toxicology.</title>
        <authorList>
            <person name="Poynton H.C."/>
            <person name="Hasenbein S."/>
            <person name="Benoit J.B."/>
            <person name="Sepulveda M.S."/>
            <person name="Poelchau M.F."/>
            <person name="Hughes D.S.T."/>
            <person name="Murali S.C."/>
            <person name="Chen S."/>
            <person name="Glastad K.M."/>
            <person name="Goodisman M.A.D."/>
            <person name="Werren J.H."/>
            <person name="Vineis J.H."/>
            <person name="Bowen J.L."/>
            <person name="Friedrich M."/>
            <person name="Jones J."/>
            <person name="Robertson H.M."/>
            <person name="Feyereisen R."/>
            <person name="Mechler-Hickson A."/>
            <person name="Mathers N."/>
            <person name="Lee C.E."/>
            <person name="Colbourne J.K."/>
            <person name="Biales A."/>
            <person name="Johnston J.S."/>
            <person name="Wellborn G.A."/>
            <person name="Rosendale A.J."/>
            <person name="Cridge A.G."/>
            <person name="Munoz-Torres M.C."/>
            <person name="Bain P.A."/>
            <person name="Manny A.R."/>
            <person name="Major K.M."/>
            <person name="Lambert F.N."/>
            <person name="Vulpe C.D."/>
            <person name="Tuck P."/>
            <person name="Blalock B.J."/>
            <person name="Lin Y.Y."/>
            <person name="Smith M.E."/>
            <person name="Ochoa-Acuna H."/>
            <person name="Chen M.M."/>
            <person name="Childers C.P."/>
            <person name="Qu J."/>
            <person name="Dugan S."/>
            <person name="Lee S.L."/>
            <person name="Chao H."/>
            <person name="Dinh H."/>
            <person name="Han Y."/>
            <person name="Doddapaneni H."/>
            <person name="Worley K.C."/>
            <person name="Muzny D.M."/>
            <person name="Gibbs R.A."/>
            <person name="Richards S."/>
        </authorList>
    </citation>
    <scope>NUCLEOTIDE SEQUENCE</scope>
    <source>
        <strain evidence="3">HAZT.00-mixed</strain>
        <tissue evidence="3">Whole organism</tissue>
    </source>
</reference>
<dbReference type="Proteomes" id="UP000711488">
    <property type="component" value="Unassembled WGS sequence"/>
</dbReference>
<evidence type="ECO:0000259" key="2">
    <source>
        <dbReference type="Pfam" id="PF05199"/>
    </source>
</evidence>
<evidence type="ECO:0000313" key="3">
    <source>
        <dbReference type="EMBL" id="KAA0202434.1"/>
    </source>
</evidence>
<proteinExistence type="inferred from homology"/>
<sequence>MNAFSCKITIKYKPVPDCAHFEFESDAYWRCYVHGWSSTAAHMTSTCKMAPASDPMGVVTPRLREGSNTNALTVMIAERGADLIKEDYGKI</sequence>
<dbReference type="PANTHER" id="PTHR11552:SF208">
    <property type="entry name" value="RE36204P-RELATED"/>
    <property type="match status" value="1"/>
</dbReference>
<dbReference type="GO" id="GO:0050660">
    <property type="term" value="F:flavin adenine dinucleotide binding"/>
    <property type="evidence" value="ECO:0007669"/>
    <property type="project" value="InterPro"/>
</dbReference>
<organism evidence="3">
    <name type="scientific">Hyalella azteca</name>
    <name type="common">Amphipod</name>
    <dbReference type="NCBI Taxonomy" id="294128"/>
    <lineage>
        <taxon>Eukaryota</taxon>
        <taxon>Metazoa</taxon>
        <taxon>Ecdysozoa</taxon>
        <taxon>Arthropoda</taxon>
        <taxon>Crustacea</taxon>
        <taxon>Multicrustacea</taxon>
        <taxon>Malacostraca</taxon>
        <taxon>Eumalacostraca</taxon>
        <taxon>Peracarida</taxon>
        <taxon>Amphipoda</taxon>
        <taxon>Senticaudata</taxon>
        <taxon>Talitrida</taxon>
        <taxon>Talitroidea</taxon>
        <taxon>Hyalellidae</taxon>
        <taxon>Hyalella</taxon>
    </lineage>
</organism>
<dbReference type="EMBL" id="JQDR03003617">
    <property type="protein sequence ID" value="KAA0202434.1"/>
    <property type="molecule type" value="Genomic_DNA"/>
</dbReference>
<dbReference type="GO" id="GO:0016614">
    <property type="term" value="F:oxidoreductase activity, acting on CH-OH group of donors"/>
    <property type="evidence" value="ECO:0007669"/>
    <property type="project" value="InterPro"/>
</dbReference>
<comment type="caution">
    <text evidence="3">The sequence shown here is derived from an EMBL/GenBank/DDBJ whole genome shotgun (WGS) entry which is preliminary data.</text>
</comment>
<dbReference type="Pfam" id="PF05199">
    <property type="entry name" value="GMC_oxred_C"/>
    <property type="match status" value="1"/>
</dbReference>
<dbReference type="Gene3D" id="3.30.560.10">
    <property type="entry name" value="Glucose Oxidase, domain 3"/>
    <property type="match status" value="1"/>
</dbReference>
<comment type="similarity">
    <text evidence="1">Belongs to the GMC oxidoreductase family.</text>
</comment>
<reference evidence="3" key="1">
    <citation type="submission" date="2014-08" db="EMBL/GenBank/DDBJ databases">
        <authorList>
            <person name="Murali S."/>
            <person name="Richards S."/>
            <person name="Bandaranaike D."/>
            <person name="Bellair M."/>
            <person name="Blankenburg K."/>
            <person name="Chao H."/>
            <person name="Dinh H."/>
            <person name="Doddapaneni H."/>
            <person name="Dugan-Rocha S."/>
            <person name="Elkadiri S."/>
            <person name="Gnanaolivu R."/>
            <person name="Hughes D."/>
            <person name="Lee S."/>
            <person name="Li M."/>
            <person name="Ming W."/>
            <person name="Munidasa M."/>
            <person name="Muniz J."/>
            <person name="Nguyen L."/>
            <person name="Osuji N."/>
            <person name="Pu L.-L."/>
            <person name="Puazo M."/>
            <person name="Skinner E."/>
            <person name="Qu C."/>
            <person name="Quiroz J."/>
            <person name="Raj R."/>
            <person name="Weissenberger G."/>
            <person name="Xin Y."/>
            <person name="Zou X."/>
            <person name="Han Y."/>
            <person name="Worley K."/>
            <person name="Muzny D."/>
            <person name="Gibbs R."/>
        </authorList>
    </citation>
    <scope>NUCLEOTIDE SEQUENCE</scope>
    <source>
        <strain evidence="3">HAZT.00-mixed</strain>
        <tissue evidence="3">Whole organism</tissue>
    </source>
</reference>
<name>A0A6A0HAY7_HYAAZ</name>
<dbReference type="PANTHER" id="PTHR11552">
    <property type="entry name" value="GLUCOSE-METHANOL-CHOLINE GMC OXIDOREDUCTASE"/>
    <property type="match status" value="1"/>
</dbReference>
<dbReference type="Gene3D" id="3.50.50.60">
    <property type="entry name" value="FAD/NAD(P)-binding domain"/>
    <property type="match status" value="1"/>
</dbReference>
<dbReference type="InterPro" id="IPR012132">
    <property type="entry name" value="GMC_OxRdtase"/>
</dbReference>
<gene>
    <name evidence="3" type="ORF">HAZT_HAZT005689</name>
</gene>
<reference evidence="3" key="3">
    <citation type="submission" date="2019-06" db="EMBL/GenBank/DDBJ databases">
        <authorList>
            <person name="Poynton C."/>
            <person name="Hasenbein S."/>
            <person name="Benoit J.B."/>
            <person name="Sepulveda M.S."/>
            <person name="Poelchau M.F."/>
            <person name="Murali S.C."/>
            <person name="Chen S."/>
            <person name="Glastad K.M."/>
            <person name="Werren J.H."/>
            <person name="Vineis J.H."/>
            <person name="Bowen J.L."/>
            <person name="Friedrich M."/>
            <person name="Jones J."/>
            <person name="Robertson H.M."/>
            <person name="Feyereisen R."/>
            <person name="Mechler-Hickson A."/>
            <person name="Mathers N."/>
            <person name="Lee C.E."/>
            <person name="Colbourne J.K."/>
            <person name="Biales A."/>
            <person name="Johnston J.S."/>
            <person name="Wellborn G.A."/>
            <person name="Rosendale A.J."/>
            <person name="Cridge A.G."/>
            <person name="Munoz-Torres M.C."/>
            <person name="Bain P.A."/>
            <person name="Manny A.R."/>
            <person name="Major K.M."/>
            <person name="Lambert F.N."/>
            <person name="Vulpe C.D."/>
            <person name="Tuck P."/>
            <person name="Blalock B.J."/>
            <person name="Lin Y.-Y."/>
            <person name="Smith M.E."/>
            <person name="Ochoa-Acuna H."/>
            <person name="Chen M.-J.M."/>
            <person name="Childers C.P."/>
            <person name="Qu J."/>
            <person name="Dugan S."/>
            <person name="Lee S.L."/>
            <person name="Chao H."/>
            <person name="Dinh H."/>
            <person name="Han Y."/>
            <person name="Doddapaneni H."/>
            <person name="Worley K.C."/>
            <person name="Muzny D.M."/>
            <person name="Gibbs R.A."/>
            <person name="Richards S."/>
        </authorList>
    </citation>
    <scope>NUCLEOTIDE SEQUENCE</scope>
    <source>
        <strain evidence="3">HAZT.00-mixed</strain>
        <tissue evidence="3">Whole organism</tissue>
    </source>
</reference>
<dbReference type="AlphaFoldDB" id="A0A6A0HAY7"/>
<dbReference type="InterPro" id="IPR036188">
    <property type="entry name" value="FAD/NAD-bd_sf"/>
</dbReference>
<dbReference type="InterPro" id="IPR007867">
    <property type="entry name" value="GMC_OxRtase_C"/>
</dbReference>
<dbReference type="SUPFAM" id="SSF51905">
    <property type="entry name" value="FAD/NAD(P)-binding domain"/>
    <property type="match status" value="1"/>
</dbReference>
<protein>
    <recommendedName>
        <fullName evidence="2">Glucose-methanol-choline oxidoreductase C-terminal domain-containing protein</fullName>
    </recommendedName>
</protein>